<feature type="compositionally biased region" description="Basic and acidic residues" evidence="1">
    <location>
        <begin position="503"/>
        <end position="513"/>
    </location>
</feature>
<feature type="region of interest" description="Disordered" evidence="1">
    <location>
        <begin position="503"/>
        <end position="540"/>
    </location>
</feature>
<accession>A0A8A0XZ24</accession>
<proteinExistence type="predicted"/>
<reference evidence="2" key="1">
    <citation type="submission" date="2021-01" db="EMBL/GenBank/DDBJ databases">
        <title>Figuring out RNA genome size: A New Fig closterovirus with the largest plant RNA virus sequence.</title>
        <authorList>
            <person name="Debat H."/>
            <person name="Bejerman N."/>
        </authorList>
    </citation>
    <scope>NUCLEOTIDE SEQUENCE</scope>
    <source>
        <strain evidence="2">Figclos</strain>
    </source>
</reference>
<evidence type="ECO:0000313" key="2">
    <source>
        <dbReference type="EMBL" id="QSQ86330.1"/>
    </source>
</evidence>
<protein>
    <submittedName>
        <fullName evidence="2">p60</fullName>
    </submittedName>
</protein>
<name>A0A8A0XZ24_9CLOS</name>
<dbReference type="EMBL" id="MW489856">
    <property type="protein sequence ID" value="QSQ86330.1"/>
    <property type="molecule type" value="Genomic_RNA"/>
</dbReference>
<evidence type="ECO:0000256" key="1">
    <source>
        <dbReference type="SAM" id="MobiDB-lite"/>
    </source>
</evidence>
<dbReference type="InterPro" id="IPR004909">
    <property type="entry name" value="Vir_Hsp90"/>
</dbReference>
<organism evidence="2">
    <name type="scientific">Fig closterovirus 2</name>
    <dbReference type="NCBI Taxonomy" id="2809011"/>
    <lineage>
        <taxon>Viruses</taxon>
        <taxon>Riboviria</taxon>
        <taxon>Orthornavirae</taxon>
        <taxon>Kitrinoviricota</taxon>
        <taxon>Alsuviricetes</taxon>
        <taxon>Martellivirales</taxon>
        <taxon>Closteroviridae</taxon>
        <taxon>Closterovirus</taxon>
    </lineage>
</organism>
<sequence length="540" mass="61960">MTNVLNPYRWYYGALFREYFGEKMYLSYLSKSETLPTPVITGVKFKYVNGARFLYLQQIENGQPGTFVREVRNLLAILHHLQLPKYCGSTLSTFVMECDVYKGPVSEENTEDATKTLCKFTLNDVSKLMPNGEIGYVRHMWALSNALGELVTDLDVGAYKHVLGGSRALEVMIPTKTYGDYYSECIDTYDMSFVNNPQRHSLRKELIATCVRFLSETYEVVEDWFLKNIIIMGAIQKCCEEKNLFSSGYIATVNAVRVLYSHLVTCVFTPWEWSKVKDIDVRTFVPIEAQEFVVESNCMSLVDNTVILNSVIWKVSEVVQEDALNEIGKVIETLLKVSNPDVSVATLWGCFALYYSIHRTAKQRVERRPNGIRVPWTLKDTSEVDVVEMSGVEEFFDNIQKVNPNINVRKQFLGSIGSSVLNLLKSLNIKLPQISTYKLPEGYEYLYVDFYKQIRRKGLSTDEIKHLTKLRGAVNVMLEERISLRTLNIGQIPTLKIFDTKKKENESKKKLTDPRSTYKWPTARQKGLTKLSQPKLPRMP</sequence>
<dbReference type="Pfam" id="PF03225">
    <property type="entry name" value="Viral_Hsp90"/>
    <property type="match status" value="1"/>
</dbReference>